<evidence type="ECO:0000313" key="1">
    <source>
        <dbReference type="EMBL" id="TDY47683.1"/>
    </source>
</evidence>
<keyword evidence="2" id="KW-1185">Reference proteome</keyword>
<organism evidence="1 2">
    <name type="scientific">Paraburkholderia rhizosphaerae</name>
    <dbReference type="NCBI Taxonomy" id="480658"/>
    <lineage>
        <taxon>Bacteria</taxon>
        <taxon>Pseudomonadati</taxon>
        <taxon>Pseudomonadota</taxon>
        <taxon>Betaproteobacteria</taxon>
        <taxon>Burkholderiales</taxon>
        <taxon>Burkholderiaceae</taxon>
        <taxon>Paraburkholderia</taxon>
    </lineage>
</organism>
<reference evidence="1 2" key="1">
    <citation type="submission" date="2019-03" db="EMBL/GenBank/DDBJ databases">
        <title>Genomic Encyclopedia of Type Strains, Phase III (KMG-III): the genomes of soil and plant-associated and newly described type strains.</title>
        <authorList>
            <person name="Whitman W."/>
        </authorList>
    </citation>
    <scope>NUCLEOTIDE SEQUENCE [LARGE SCALE GENOMIC DNA]</scope>
    <source>
        <strain evidence="1 2">LMG 29544</strain>
    </source>
</reference>
<dbReference type="EMBL" id="SORE01000012">
    <property type="protein sequence ID" value="TDY47683.1"/>
    <property type="molecule type" value="Genomic_DNA"/>
</dbReference>
<dbReference type="AlphaFoldDB" id="A0A4R8LQ97"/>
<proteinExistence type="predicted"/>
<accession>A0A4R8LQ97</accession>
<comment type="caution">
    <text evidence="1">The sequence shown here is derived from an EMBL/GenBank/DDBJ whole genome shotgun (WGS) entry which is preliminary data.</text>
</comment>
<protein>
    <submittedName>
        <fullName evidence="1">Uncharacterized protein</fullName>
    </submittedName>
</protein>
<dbReference type="Proteomes" id="UP000295509">
    <property type="component" value="Unassembled WGS sequence"/>
</dbReference>
<dbReference type="OrthoDB" id="8451383at2"/>
<name>A0A4R8LQ97_9BURK</name>
<sequence>MTTFMQNFSFINGDVIYGDREDRPAYKNKAREEFDKGVPGSEFLGLTFDDLWVTIDQYNNKTFLAYDQRAQIFETIRKVKADLTRRRAQAYATALFQKPNSFQRDALSEEQRKALTYKESGSPIKDPKDAERFDENLFQLRIIRRSCKFGVLNLAEALGTPAKIHFVLDSLTGERLRAIVDKDTYKSGDGAFRGSGASVPVTASELRAVFRAQNTLRTKVHFYRKFVEVPAPWVEDPELWRRYAEARYRKYLDHLKQVAAMTPESVKPLGEIMDRAAVHASTQNFMEAADILKQARALGAALWTPLPDDADF</sequence>
<evidence type="ECO:0000313" key="2">
    <source>
        <dbReference type="Proteomes" id="UP000295509"/>
    </source>
</evidence>
<gene>
    <name evidence="1" type="ORF">BX592_11270</name>
</gene>
<dbReference type="RefSeq" id="WP_134193011.1">
    <property type="nucleotide sequence ID" value="NZ_JBHLUW010000015.1"/>
</dbReference>